<proteinExistence type="predicted"/>
<accession>A0A7S1II61</accession>
<feature type="region of interest" description="Disordered" evidence="1">
    <location>
        <begin position="177"/>
        <end position="205"/>
    </location>
</feature>
<evidence type="ECO:0000256" key="1">
    <source>
        <dbReference type="SAM" id="MobiDB-lite"/>
    </source>
</evidence>
<sequence length="236" mass="25685">MLAKSNETVNLNVRAGKVLHQHAYHLAGPSAQVPHNNSGDKCSALPSPDSYIATALQLNGKADHYQMHPAGDGMPATDMVLEPGWMCVISNPNRCPHRASCAEPYVLARISEVFVREGELLVLVSCLSEDDTSLHALPVCDILTTCPTPIEIPTTEAEMSVGCRTHQGRRWAHVVPGDRWQPPSPPLLATSGSQPLGATGQRSRGNQLSEYADILLMVASKDGLEQRQRQSKVRRR</sequence>
<reference evidence="2" key="1">
    <citation type="submission" date="2021-01" db="EMBL/GenBank/DDBJ databases">
        <authorList>
            <person name="Corre E."/>
            <person name="Pelletier E."/>
            <person name="Niang G."/>
            <person name="Scheremetjew M."/>
            <person name="Finn R."/>
            <person name="Kale V."/>
            <person name="Holt S."/>
            <person name="Cochrane G."/>
            <person name="Meng A."/>
            <person name="Brown T."/>
            <person name="Cohen L."/>
        </authorList>
    </citation>
    <scope>NUCLEOTIDE SEQUENCE</scope>
    <source>
        <strain evidence="2">NIES-381</strain>
    </source>
</reference>
<dbReference type="EMBL" id="HBGA01064640">
    <property type="protein sequence ID" value="CAD9012899.1"/>
    <property type="molecule type" value="Transcribed_RNA"/>
</dbReference>
<name>A0A7S1II61_9EUGL</name>
<feature type="compositionally biased region" description="Polar residues" evidence="1">
    <location>
        <begin position="190"/>
        <end position="205"/>
    </location>
</feature>
<dbReference type="AlphaFoldDB" id="A0A7S1II61"/>
<protein>
    <submittedName>
        <fullName evidence="2">Uncharacterized protein</fullName>
    </submittedName>
</protein>
<evidence type="ECO:0000313" key="2">
    <source>
        <dbReference type="EMBL" id="CAD9012899.1"/>
    </source>
</evidence>
<organism evidence="2">
    <name type="scientific">Eutreptiella gymnastica</name>
    <dbReference type="NCBI Taxonomy" id="73025"/>
    <lineage>
        <taxon>Eukaryota</taxon>
        <taxon>Discoba</taxon>
        <taxon>Euglenozoa</taxon>
        <taxon>Euglenida</taxon>
        <taxon>Spirocuta</taxon>
        <taxon>Euglenophyceae</taxon>
        <taxon>Eutreptiales</taxon>
        <taxon>Eutreptiaceae</taxon>
        <taxon>Eutreptiella</taxon>
    </lineage>
</organism>
<gene>
    <name evidence="2" type="ORF">EGYM00392_LOCUS24001</name>
</gene>